<sequence>MSPTMPTSDTLTARILDLIAPLQLLLISFLALPRAFLSAPFLPLNDLKAFRSLWFATVWKDLGPQMALSPEQTPYISSLFSRAHGTVLELGPGSGDQMRHFLRPVNEGNVARVVGAEPNVALHERLLANAKAVGLDPARGRYIALPAGAEPGSLIPALYKAGLLVNTSSDSGIFDTIICVKSMCSAPQDQMEQICTTIHTLLKPGGEFLFFEHVANDTDWLAMAWAWLLGWVWPLAMGNCHLNGRMDRVVEEMGPELWENVDIGNTKQFRGWNVLRYVVGVCRKGD</sequence>
<name>A0ACC2ZT55_9EURO</name>
<gene>
    <name evidence="1" type="ORF">H2198_009892</name>
</gene>
<accession>A0ACC2ZT55</accession>
<evidence type="ECO:0000313" key="2">
    <source>
        <dbReference type="Proteomes" id="UP001172386"/>
    </source>
</evidence>
<dbReference type="EMBL" id="JAPDRQ010000306">
    <property type="protein sequence ID" value="KAJ9650805.1"/>
    <property type="molecule type" value="Genomic_DNA"/>
</dbReference>
<evidence type="ECO:0000313" key="1">
    <source>
        <dbReference type="EMBL" id="KAJ9650805.1"/>
    </source>
</evidence>
<proteinExistence type="predicted"/>
<dbReference type="Proteomes" id="UP001172386">
    <property type="component" value="Unassembled WGS sequence"/>
</dbReference>
<reference evidence="1" key="1">
    <citation type="submission" date="2022-10" db="EMBL/GenBank/DDBJ databases">
        <title>Culturing micro-colonial fungi from biological soil crusts in the Mojave desert and describing Neophaeococcomyces mojavensis, and introducing the new genera and species Taxawa tesnikishii.</title>
        <authorList>
            <person name="Kurbessoian T."/>
            <person name="Stajich J.E."/>
        </authorList>
    </citation>
    <scope>NUCLEOTIDE SEQUENCE</scope>
    <source>
        <strain evidence="1">JES_112</strain>
    </source>
</reference>
<organism evidence="1 2">
    <name type="scientific">Neophaeococcomyces mojaviensis</name>
    <dbReference type="NCBI Taxonomy" id="3383035"/>
    <lineage>
        <taxon>Eukaryota</taxon>
        <taxon>Fungi</taxon>
        <taxon>Dikarya</taxon>
        <taxon>Ascomycota</taxon>
        <taxon>Pezizomycotina</taxon>
        <taxon>Eurotiomycetes</taxon>
        <taxon>Chaetothyriomycetidae</taxon>
        <taxon>Chaetothyriales</taxon>
        <taxon>Chaetothyriales incertae sedis</taxon>
        <taxon>Neophaeococcomyces</taxon>
    </lineage>
</organism>
<comment type="caution">
    <text evidence="1">The sequence shown here is derived from an EMBL/GenBank/DDBJ whole genome shotgun (WGS) entry which is preliminary data.</text>
</comment>
<protein>
    <submittedName>
        <fullName evidence="1">Uncharacterized protein</fullName>
    </submittedName>
</protein>
<keyword evidence="2" id="KW-1185">Reference proteome</keyword>